<dbReference type="RefSeq" id="WP_084576084.1">
    <property type="nucleotide sequence ID" value="NZ_CP155572.1"/>
</dbReference>
<proteinExistence type="predicted"/>
<feature type="domain" description="ASCH" evidence="1">
    <location>
        <begin position="5"/>
        <end position="48"/>
    </location>
</feature>
<evidence type="ECO:0000313" key="2">
    <source>
        <dbReference type="EMBL" id="SMC82155.1"/>
    </source>
</evidence>
<dbReference type="STRING" id="112901.SAMN04488500_1106"/>
<keyword evidence="3" id="KW-1185">Reference proteome</keyword>
<organism evidence="2 3">
    <name type="scientific">Sporomusa malonica</name>
    <dbReference type="NCBI Taxonomy" id="112901"/>
    <lineage>
        <taxon>Bacteria</taxon>
        <taxon>Bacillati</taxon>
        <taxon>Bacillota</taxon>
        <taxon>Negativicutes</taxon>
        <taxon>Selenomonadales</taxon>
        <taxon>Sporomusaceae</taxon>
        <taxon>Sporomusa</taxon>
    </lineage>
</organism>
<dbReference type="AlphaFoldDB" id="A0A1W2CA73"/>
<gene>
    <name evidence="2" type="ORF">SAMN04488500_1106</name>
</gene>
<dbReference type="InterPro" id="IPR015947">
    <property type="entry name" value="PUA-like_sf"/>
</dbReference>
<dbReference type="InterPro" id="IPR007374">
    <property type="entry name" value="ASCH_domain"/>
</dbReference>
<accession>A0A1W2CA73</accession>
<name>A0A1W2CA73_9FIRM</name>
<protein>
    <submittedName>
        <fullName evidence="2">ASCH domain-containing protein</fullName>
    </submittedName>
</protein>
<dbReference type="SUPFAM" id="SSF88697">
    <property type="entry name" value="PUA domain-like"/>
    <property type="match status" value="1"/>
</dbReference>
<evidence type="ECO:0000259" key="1">
    <source>
        <dbReference type="Pfam" id="PF04266"/>
    </source>
</evidence>
<evidence type="ECO:0000313" key="3">
    <source>
        <dbReference type="Proteomes" id="UP000192738"/>
    </source>
</evidence>
<dbReference type="Pfam" id="PF04266">
    <property type="entry name" value="ASCH"/>
    <property type="match status" value="1"/>
</dbReference>
<dbReference type="Proteomes" id="UP000192738">
    <property type="component" value="Unassembled WGS sequence"/>
</dbReference>
<reference evidence="2 3" key="1">
    <citation type="submission" date="2017-04" db="EMBL/GenBank/DDBJ databases">
        <authorList>
            <person name="Afonso C.L."/>
            <person name="Miller P.J."/>
            <person name="Scott M.A."/>
            <person name="Spackman E."/>
            <person name="Goraichik I."/>
            <person name="Dimitrov K.M."/>
            <person name="Suarez D.L."/>
            <person name="Swayne D.E."/>
        </authorList>
    </citation>
    <scope>NUCLEOTIDE SEQUENCE [LARGE SCALE GENOMIC DNA]</scope>
    <source>
        <strain evidence="2 3">DSM 5090</strain>
    </source>
</reference>
<dbReference type="EMBL" id="FWXI01000010">
    <property type="protein sequence ID" value="SMC82155.1"/>
    <property type="molecule type" value="Genomic_DNA"/>
</dbReference>
<dbReference type="OrthoDB" id="359066at2"/>
<sequence length="68" mass="7469">MRAITILQPWAELIVRRFKTIETRSWPTKYRGQLAIHAGASLPAYAKACIPEINQGNAADLGVGAFSK</sequence>
<dbReference type="Gene3D" id="2.30.130.30">
    <property type="entry name" value="Hypothetical protein"/>
    <property type="match status" value="1"/>
</dbReference>